<dbReference type="InterPro" id="IPR011990">
    <property type="entry name" value="TPR-like_helical_dom_sf"/>
</dbReference>
<dbReference type="Proteomes" id="UP001147747">
    <property type="component" value="Unassembled WGS sequence"/>
</dbReference>
<dbReference type="EMBL" id="JAPZBU010000003">
    <property type="protein sequence ID" value="KAJ5414344.1"/>
    <property type="molecule type" value="Genomic_DNA"/>
</dbReference>
<sequence>MSRSTTSLKQWLHLRQTLSTQIPSTISPPARNLVLSAANASASHSTTSSSDTVTSKRSFHSTRDRQAAAPRGRKAPGTMARQRQAEREGIMEQRIGVNGQLFLKSSVQNRTKKSMGECLEIHEKVAGTVYDAAIADGQLPREISFKTYNDIGVKLITAAFENVVSAAAVRAISVGAAKARLPLVIVVNRAISGENNVVPARTQWTDDIEELARTDYPPAILLHAQIQGRRGKYESAFGQFENRIFPRVSPTRKRPNMFSSIQIGDKLDSPYRTYALLRAAHDQQFGSAESRQKADEAIRIAAMEFNDPEALTEYASVMMNEGNLDMYEECMCKAATAGHGKASFYLGNFYYLTFLGKYKTRGERESNQNRWPPAWMARLTGLNDPARSSSYVNKSMKYIASFLNRSMPQKAYHQLASDWYYVAFAQGHKSAPFMVALLKREVAESEAELEDAGMFFELARMAEDEDLKKPFAELEKNWFNRDFEPTLPKKFMAVR</sequence>
<evidence type="ECO:0000313" key="2">
    <source>
        <dbReference type="EMBL" id="KAJ5414344.1"/>
    </source>
</evidence>
<protein>
    <submittedName>
        <fullName evidence="2">Uncharacterized protein</fullName>
    </submittedName>
</protein>
<evidence type="ECO:0000313" key="3">
    <source>
        <dbReference type="Proteomes" id="UP001147747"/>
    </source>
</evidence>
<keyword evidence="3" id="KW-1185">Reference proteome</keyword>
<feature type="region of interest" description="Disordered" evidence="1">
    <location>
        <begin position="41"/>
        <end position="87"/>
    </location>
</feature>
<reference evidence="2" key="1">
    <citation type="submission" date="2022-12" db="EMBL/GenBank/DDBJ databases">
        <authorList>
            <person name="Petersen C."/>
        </authorList>
    </citation>
    <scope>NUCLEOTIDE SEQUENCE</scope>
    <source>
        <strain evidence="2">IBT 29677</strain>
    </source>
</reference>
<dbReference type="RefSeq" id="XP_056494190.1">
    <property type="nucleotide sequence ID" value="XM_056625608.1"/>
</dbReference>
<dbReference type="OrthoDB" id="250175at2759"/>
<proteinExistence type="predicted"/>
<feature type="compositionally biased region" description="Low complexity" evidence="1">
    <location>
        <begin position="41"/>
        <end position="56"/>
    </location>
</feature>
<dbReference type="AlphaFoldDB" id="A0A9W9WBZ2"/>
<comment type="caution">
    <text evidence="2">The sequence shown here is derived from an EMBL/GenBank/DDBJ whole genome shotgun (WGS) entry which is preliminary data.</text>
</comment>
<reference evidence="2" key="2">
    <citation type="journal article" date="2023" name="IMA Fungus">
        <title>Comparative genomic study of the Penicillium genus elucidates a diverse pangenome and 15 lateral gene transfer events.</title>
        <authorList>
            <person name="Petersen C."/>
            <person name="Sorensen T."/>
            <person name="Nielsen M.R."/>
            <person name="Sondergaard T.E."/>
            <person name="Sorensen J.L."/>
            <person name="Fitzpatrick D.A."/>
            <person name="Frisvad J.C."/>
            <person name="Nielsen K.L."/>
        </authorList>
    </citation>
    <scope>NUCLEOTIDE SEQUENCE</scope>
    <source>
        <strain evidence="2">IBT 29677</strain>
    </source>
</reference>
<gene>
    <name evidence="2" type="ORF">N7509_000971</name>
</gene>
<evidence type="ECO:0000256" key="1">
    <source>
        <dbReference type="SAM" id="MobiDB-lite"/>
    </source>
</evidence>
<accession>A0A9W9WBZ2</accession>
<name>A0A9W9WBZ2_9EURO</name>
<dbReference type="Gene3D" id="1.25.40.10">
    <property type="entry name" value="Tetratricopeptide repeat domain"/>
    <property type="match status" value="1"/>
</dbReference>
<organism evidence="2 3">
    <name type="scientific">Penicillium cosmopolitanum</name>
    <dbReference type="NCBI Taxonomy" id="1131564"/>
    <lineage>
        <taxon>Eukaryota</taxon>
        <taxon>Fungi</taxon>
        <taxon>Dikarya</taxon>
        <taxon>Ascomycota</taxon>
        <taxon>Pezizomycotina</taxon>
        <taxon>Eurotiomycetes</taxon>
        <taxon>Eurotiomycetidae</taxon>
        <taxon>Eurotiales</taxon>
        <taxon>Aspergillaceae</taxon>
        <taxon>Penicillium</taxon>
    </lineage>
</organism>
<dbReference type="SUPFAM" id="SSF81901">
    <property type="entry name" value="HCP-like"/>
    <property type="match status" value="1"/>
</dbReference>
<dbReference type="GeneID" id="81364588"/>